<dbReference type="GO" id="GO:0016857">
    <property type="term" value="F:racemase and epimerase activity, acting on carbohydrates and derivatives"/>
    <property type="evidence" value="ECO:0007669"/>
    <property type="project" value="InterPro"/>
</dbReference>
<dbReference type="Proteomes" id="UP001288320">
    <property type="component" value="Unassembled WGS sequence"/>
</dbReference>
<evidence type="ECO:0000313" key="1">
    <source>
        <dbReference type="EMBL" id="MDY5141282.1"/>
    </source>
</evidence>
<organism evidence="1 4">
    <name type="scientific">Actinotignum timonense</name>
    <dbReference type="NCBI Taxonomy" id="1870995"/>
    <lineage>
        <taxon>Bacteria</taxon>
        <taxon>Bacillati</taxon>
        <taxon>Actinomycetota</taxon>
        <taxon>Actinomycetes</taxon>
        <taxon>Actinomycetales</taxon>
        <taxon>Actinomycetaceae</taxon>
        <taxon>Actinotignum</taxon>
    </lineage>
</organism>
<gene>
    <name evidence="1" type="ORF">R6G74_08190</name>
    <name evidence="2" type="ORF">R6P33_07495</name>
</gene>
<dbReference type="PANTHER" id="PTHR34389">
    <property type="entry name" value="L-RHAMNOSE MUTAROTASE"/>
    <property type="match status" value="1"/>
</dbReference>
<evidence type="ECO:0000313" key="2">
    <source>
        <dbReference type="EMBL" id="MDY5146855.1"/>
    </source>
</evidence>
<dbReference type="RefSeq" id="WP_016442073.1">
    <property type="nucleotide sequence ID" value="NZ_CAUPFC010000027.1"/>
</dbReference>
<sequence>MVSTPTVDQILNDTTQKSDSRCGFVLRVREDKLDEYLQAHCHVWEEMRDALSRSGWRNYSLFVDPETAVVFGYFEADDVWQAMNCMENEEINTKWQAEMAQYFVQPDGGTNYFLSQYFYLQ</sequence>
<dbReference type="Proteomes" id="UP001284901">
    <property type="component" value="Unassembled WGS sequence"/>
</dbReference>
<evidence type="ECO:0000313" key="4">
    <source>
        <dbReference type="Proteomes" id="UP001288320"/>
    </source>
</evidence>
<dbReference type="Gene3D" id="3.30.70.100">
    <property type="match status" value="1"/>
</dbReference>
<dbReference type="EMBL" id="JAWNFY010000021">
    <property type="protein sequence ID" value="MDY5146855.1"/>
    <property type="molecule type" value="Genomic_DNA"/>
</dbReference>
<dbReference type="GeneID" id="92813283"/>
<dbReference type="Pfam" id="PF05336">
    <property type="entry name" value="rhaM"/>
    <property type="match status" value="1"/>
</dbReference>
<dbReference type="InterPro" id="IPR011008">
    <property type="entry name" value="Dimeric_a/b-barrel"/>
</dbReference>
<accession>A0AAW9HPC1</accession>
<dbReference type="GO" id="GO:0019301">
    <property type="term" value="P:rhamnose catabolic process"/>
    <property type="evidence" value="ECO:0007669"/>
    <property type="project" value="TreeGrafter"/>
</dbReference>
<name>A0AAW9HPC1_9ACTO</name>
<dbReference type="InterPro" id="IPR008000">
    <property type="entry name" value="Rham/fucose_mutarotase"/>
</dbReference>
<protein>
    <submittedName>
        <fullName evidence="1">L-rhamnose mutarotase</fullName>
    </submittedName>
</protein>
<evidence type="ECO:0000313" key="3">
    <source>
        <dbReference type="Proteomes" id="UP001284901"/>
    </source>
</evidence>
<keyword evidence="3" id="KW-1185">Reference proteome</keyword>
<dbReference type="PANTHER" id="PTHR34389:SF2">
    <property type="entry name" value="L-RHAMNOSE MUTAROTASE"/>
    <property type="match status" value="1"/>
</dbReference>
<proteinExistence type="predicted"/>
<comment type="caution">
    <text evidence="1">The sequence shown here is derived from an EMBL/GenBank/DDBJ whole genome shotgun (WGS) entry which is preliminary data.</text>
</comment>
<reference evidence="1 3" key="1">
    <citation type="submission" date="2023-10" db="EMBL/GenBank/DDBJ databases">
        <title>Whole Genome based description of the genera Actinobaculum and Actinotignum reveals a complex phylogenetic relationship within the species included in the genus Actinotignum.</title>
        <authorList>
            <person name="Jensen C.S."/>
            <person name="Dargis R."/>
            <person name="Kemp M."/>
            <person name="Christensen J.J."/>
        </authorList>
    </citation>
    <scope>NUCLEOTIDE SEQUENCE</scope>
    <source>
        <strain evidence="2 3">SLA_B089</strain>
        <strain evidence="1">SLA_B245</strain>
    </source>
</reference>
<dbReference type="EMBL" id="JAWNFV010000019">
    <property type="protein sequence ID" value="MDY5141282.1"/>
    <property type="molecule type" value="Genomic_DNA"/>
</dbReference>
<dbReference type="SUPFAM" id="SSF54909">
    <property type="entry name" value="Dimeric alpha+beta barrel"/>
    <property type="match status" value="1"/>
</dbReference>
<dbReference type="AlphaFoldDB" id="A0AAW9HPC1"/>